<evidence type="ECO:0000313" key="11">
    <source>
        <dbReference type="EMBL" id="AKP64903.1"/>
    </source>
</evidence>
<protein>
    <recommendedName>
        <fullName evidence="10">Fluoride-specific ion channel FluC</fullName>
    </recommendedName>
</protein>
<comment type="subcellular location">
    <subcellularLocation>
        <location evidence="1 10">Cell membrane</location>
        <topology evidence="1 10">Multi-pass membrane protein</topology>
    </subcellularLocation>
</comment>
<dbReference type="EMBL" id="CP012033">
    <property type="protein sequence ID" value="AKP64903.1"/>
    <property type="molecule type" value="Genomic_DNA"/>
</dbReference>
<dbReference type="AlphaFoldDB" id="A0AAC8ZGN1"/>
<dbReference type="HAMAP" id="MF_00454">
    <property type="entry name" value="FluC"/>
    <property type="match status" value="1"/>
</dbReference>
<sequence length="130" mass="13733">MANYLSILIFAFIGGSGRYLIGQALPVSAGFPWATVIVNLLGCLVLAWLSHAKRVTAHWPNAVAEGLGIGGIGAFTTFSTFSVDTVRLITQHQWGLVGGYLGVTLVGGVLCSALGVWSARKWATFPVVEK</sequence>
<feature type="binding site" evidence="10">
    <location>
        <position position="76"/>
    </location>
    <ligand>
        <name>Na(+)</name>
        <dbReference type="ChEBI" id="CHEBI:29101"/>
        <note>structural</note>
    </ligand>
</feature>
<organism evidence="11 12">
    <name type="scientific">Levilactobacillus koreensis</name>
    <dbReference type="NCBI Taxonomy" id="637971"/>
    <lineage>
        <taxon>Bacteria</taxon>
        <taxon>Bacillati</taxon>
        <taxon>Bacillota</taxon>
        <taxon>Bacilli</taxon>
        <taxon>Lactobacillales</taxon>
        <taxon>Lactobacillaceae</taxon>
        <taxon>Levilactobacillus</taxon>
    </lineage>
</organism>
<name>A0AAC8ZGN1_9LACO</name>
<dbReference type="Pfam" id="PF02537">
    <property type="entry name" value="CRCB"/>
    <property type="match status" value="1"/>
</dbReference>
<dbReference type="PANTHER" id="PTHR28259:SF1">
    <property type="entry name" value="FLUORIDE EXPORT PROTEIN 1-RELATED"/>
    <property type="match status" value="1"/>
</dbReference>
<feature type="transmembrane region" description="Helical" evidence="10">
    <location>
        <begin position="62"/>
        <end position="82"/>
    </location>
</feature>
<dbReference type="GO" id="GO:0005886">
    <property type="term" value="C:plasma membrane"/>
    <property type="evidence" value="ECO:0007669"/>
    <property type="project" value="UniProtKB-SubCell"/>
</dbReference>
<dbReference type="GO" id="GO:0140114">
    <property type="term" value="P:cellular detoxification of fluoride"/>
    <property type="evidence" value="ECO:0007669"/>
    <property type="project" value="UniProtKB-UniRule"/>
</dbReference>
<evidence type="ECO:0000256" key="9">
    <source>
        <dbReference type="ARBA" id="ARBA00049940"/>
    </source>
</evidence>
<evidence type="ECO:0000256" key="5">
    <source>
        <dbReference type="ARBA" id="ARBA00023136"/>
    </source>
</evidence>
<dbReference type="Proteomes" id="UP000036000">
    <property type="component" value="Chromosome"/>
</dbReference>
<comment type="catalytic activity">
    <reaction evidence="8">
        <text>fluoride(in) = fluoride(out)</text>
        <dbReference type="Rhea" id="RHEA:76159"/>
        <dbReference type="ChEBI" id="CHEBI:17051"/>
    </reaction>
    <physiologicalReaction direction="left-to-right" evidence="8">
        <dbReference type="Rhea" id="RHEA:76160"/>
    </physiologicalReaction>
</comment>
<dbReference type="KEGG" id="lko:ABN16_07755"/>
<comment type="function">
    <text evidence="9 10">Fluoride-specific ion channel. Important for reducing fluoride concentration in the cell, thus reducing its toxicity.</text>
</comment>
<evidence type="ECO:0000256" key="1">
    <source>
        <dbReference type="ARBA" id="ARBA00004651"/>
    </source>
</evidence>
<evidence type="ECO:0000256" key="6">
    <source>
        <dbReference type="ARBA" id="ARBA00023303"/>
    </source>
</evidence>
<feature type="binding site" evidence="10">
    <location>
        <position position="73"/>
    </location>
    <ligand>
        <name>Na(+)</name>
        <dbReference type="ChEBI" id="CHEBI:29101"/>
        <note>structural</note>
    </ligand>
</feature>
<dbReference type="GO" id="GO:0046872">
    <property type="term" value="F:metal ion binding"/>
    <property type="evidence" value="ECO:0007669"/>
    <property type="project" value="UniProtKB-KW"/>
</dbReference>
<gene>
    <name evidence="10" type="primary">fluC</name>
    <name evidence="10" type="synonym">crcB</name>
    <name evidence="11" type="ORF">ABN16_07755</name>
</gene>
<feature type="transmembrane region" description="Helical" evidence="10">
    <location>
        <begin position="94"/>
        <end position="117"/>
    </location>
</feature>
<keyword evidence="6 10" id="KW-0407">Ion channel</keyword>
<keyword evidence="5 10" id="KW-0472">Membrane</keyword>
<evidence type="ECO:0000313" key="12">
    <source>
        <dbReference type="Proteomes" id="UP000036000"/>
    </source>
</evidence>
<keyword evidence="2 10" id="KW-1003">Cell membrane</keyword>
<accession>A0AAC8ZGN1</accession>
<dbReference type="InterPro" id="IPR003691">
    <property type="entry name" value="FluC"/>
</dbReference>
<keyword evidence="12" id="KW-1185">Reference proteome</keyword>
<proteinExistence type="inferred from homology"/>
<evidence type="ECO:0000256" key="7">
    <source>
        <dbReference type="ARBA" id="ARBA00035120"/>
    </source>
</evidence>
<evidence type="ECO:0000256" key="4">
    <source>
        <dbReference type="ARBA" id="ARBA00022989"/>
    </source>
</evidence>
<feature type="transmembrane region" description="Helical" evidence="10">
    <location>
        <begin position="31"/>
        <end position="50"/>
    </location>
</feature>
<dbReference type="GO" id="GO:0062054">
    <property type="term" value="F:fluoride channel activity"/>
    <property type="evidence" value="ECO:0007669"/>
    <property type="project" value="UniProtKB-UniRule"/>
</dbReference>
<feature type="transmembrane region" description="Helical" evidence="10">
    <location>
        <begin position="7"/>
        <end position="25"/>
    </location>
</feature>
<reference evidence="11 12" key="1">
    <citation type="submission" date="2015-07" db="EMBL/GenBank/DDBJ databases">
        <title>Lactobacillus korensis/26-25/ whole genome sequencing.</title>
        <authorList>
            <person name="Kim M.K."/>
            <person name="Im W.-T."/>
            <person name="Srinivasan S."/>
            <person name="Lee J.-J."/>
        </authorList>
    </citation>
    <scope>NUCLEOTIDE SEQUENCE [LARGE SCALE GENOMIC DNA]</scope>
    <source>
        <strain evidence="11 12">26-25</strain>
    </source>
</reference>
<dbReference type="RefSeq" id="WP_048734626.1">
    <property type="nucleotide sequence ID" value="NZ_CP012033.1"/>
</dbReference>
<keyword evidence="10" id="KW-0406">Ion transport</keyword>
<keyword evidence="10" id="KW-0813">Transport</keyword>
<comment type="similarity">
    <text evidence="7 10">Belongs to the fluoride channel Fluc/FEX (TC 1.A.43) family.</text>
</comment>
<evidence type="ECO:0000256" key="3">
    <source>
        <dbReference type="ARBA" id="ARBA00022692"/>
    </source>
</evidence>
<keyword evidence="10" id="KW-0479">Metal-binding</keyword>
<dbReference type="PANTHER" id="PTHR28259">
    <property type="entry name" value="FLUORIDE EXPORT PROTEIN 1-RELATED"/>
    <property type="match status" value="1"/>
</dbReference>
<comment type="activity regulation">
    <text evidence="10">Na(+) is not transported, but it plays an essential structural role and its presence is essential for fluoride channel function.</text>
</comment>
<keyword evidence="10" id="KW-0915">Sodium</keyword>
<evidence type="ECO:0000256" key="10">
    <source>
        <dbReference type="HAMAP-Rule" id="MF_00454"/>
    </source>
</evidence>
<evidence type="ECO:0000256" key="8">
    <source>
        <dbReference type="ARBA" id="ARBA00035585"/>
    </source>
</evidence>
<evidence type="ECO:0000256" key="2">
    <source>
        <dbReference type="ARBA" id="ARBA00022475"/>
    </source>
</evidence>
<keyword evidence="3 10" id="KW-0812">Transmembrane</keyword>
<keyword evidence="4 10" id="KW-1133">Transmembrane helix</keyword>